<evidence type="ECO:0000313" key="2">
    <source>
        <dbReference type="EMBL" id="SHI62642.1"/>
    </source>
</evidence>
<keyword evidence="1" id="KW-0812">Transmembrane</keyword>
<dbReference type="InParanoid" id="A0A1M6CNM7"/>
<keyword evidence="1" id="KW-0472">Membrane</keyword>
<evidence type="ECO:0000256" key="1">
    <source>
        <dbReference type="SAM" id="Phobius"/>
    </source>
</evidence>
<gene>
    <name evidence="2" type="ORF">SAMN02745181_0528</name>
</gene>
<evidence type="ECO:0000313" key="3">
    <source>
        <dbReference type="Proteomes" id="UP000184510"/>
    </source>
</evidence>
<keyword evidence="1" id="KW-1133">Transmembrane helix</keyword>
<accession>A0A1M6CNM7</accession>
<proteinExistence type="predicted"/>
<feature type="transmembrane region" description="Helical" evidence="1">
    <location>
        <begin position="19"/>
        <end position="40"/>
    </location>
</feature>
<feature type="transmembrane region" description="Helical" evidence="1">
    <location>
        <begin position="96"/>
        <end position="113"/>
    </location>
</feature>
<dbReference type="AlphaFoldDB" id="A0A1M6CNM7"/>
<name>A0A1M6CNM7_9BACT</name>
<keyword evidence="3" id="KW-1185">Reference proteome</keyword>
<feature type="transmembrane region" description="Helical" evidence="1">
    <location>
        <begin position="60"/>
        <end position="84"/>
    </location>
</feature>
<dbReference type="EMBL" id="FQYR01000002">
    <property type="protein sequence ID" value="SHI62642.1"/>
    <property type="molecule type" value="Genomic_DNA"/>
</dbReference>
<protein>
    <submittedName>
        <fullName evidence="2">Uncharacterized protein</fullName>
    </submittedName>
</protein>
<organism evidence="2 3">
    <name type="scientific">Rubritalea squalenifaciens DSM 18772</name>
    <dbReference type="NCBI Taxonomy" id="1123071"/>
    <lineage>
        <taxon>Bacteria</taxon>
        <taxon>Pseudomonadati</taxon>
        <taxon>Verrucomicrobiota</taxon>
        <taxon>Verrucomicrobiia</taxon>
        <taxon>Verrucomicrobiales</taxon>
        <taxon>Rubritaleaceae</taxon>
        <taxon>Rubritalea</taxon>
    </lineage>
</organism>
<dbReference type="Proteomes" id="UP000184510">
    <property type="component" value="Unassembled WGS sequence"/>
</dbReference>
<reference evidence="2 3" key="1">
    <citation type="submission" date="2016-11" db="EMBL/GenBank/DDBJ databases">
        <authorList>
            <person name="Jaros S."/>
            <person name="Januszkiewicz K."/>
            <person name="Wedrychowicz H."/>
        </authorList>
    </citation>
    <scope>NUCLEOTIDE SEQUENCE [LARGE SCALE GENOMIC DNA]</scope>
    <source>
        <strain evidence="2 3">DSM 18772</strain>
    </source>
</reference>
<sequence>MFVGDWVCDVMRINVFVRILLYALVGMVAIGLDTGPTHFICVNQQTGACKVDWLASWRHLLVVVVIYSCLLALCVDVLITVWGWCHKRWGLKMTKTKILLLVGGLLLLVVLGYERRVYVCLEDGMLVNEYRLCGVTIQREEEATAVSEMVGDGTCAHEESAWEIALSFRLYSGGVSRNITGATCRIGCGCWR</sequence>